<dbReference type="RefSeq" id="WP_182015732.1">
    <property type="nucleotide sequence ID" value="NZ_CP055905.1"/>
</dbReference>
<dbReference type="AlphaFoldDB" id="A0AAP9R1Q7"/>
<dbReference type="PANTHER" id="PTHR30619:SF1">
    <property type="entry name" value="RECOMBINATION PROTEIN 2"/>
    <property type="match status" value="1"/>
</dbReference>
<geneLocation type="plasmid" evidence="2">
    <name>prhbstw-00938_2</name>
</geneLocation>
<evidence type="ECO:0000313" key="1">
    <source>
        <dbReference type="EMBL" id="QMR42962.1"/>
    </source>
</evidence>
<organism evidence="1 2">
    <name type="scientific">Klebsiella aerogenes</name>
    <name type="common">Enterobacter aerogenes</name>
    <dbReference type="NCBI Taxonomy" id="548"/>
    <lineage>
        <taxon>Bacteria</taxon>
        <taxon>Pseudomonadati</taxon>
        <taxon>Pseudomonadota</taxon>
        <taxon>Gammaproteobacteria</taxon>
        <taxon>Enterobacterales</taxon>
        <taxon>Enterobacteriaceae</taxon>
        <taxon>Klebsiella/Raoultella group</taxon>
        <taxon>Klebsiella</taxon>
    </lineage>
</organism>
<dbReference type="SUPFAM" id="SSF56281">
    <property type="entry name" value="Metallo-hydrolase/oxidoreductase"/>
    <property type="match status" value="1"/>
</dbReference>
<reference evidence="2" key="1">
    <citation type="submission" date="2020-06" db="EMBL/GenBank/DDBJ databases">
        <title>REHAB project genomes.</title>
        <authorList>
            <person name="Shaw L.P."/>
        </authorList>
    </citation>
    <scope>NUCLEOTIDE SEQUENCE [LARGE SCALE GENOMIC DNA]</scope>
    <source>
        <strain evidence="2">RHBSTW-00938</strain>
        <plasmid evidence="2">prhbstw-00938_2</plasmid>
    </source>
</reference>
<name>A0AAP9R1Q7_KLEAE</name>
<dbReference type="InterPro" id="IPR036866">
    <property type="entry name" value="RibonucZ/Hydroxyglut_hydro"/>
</dbReference>
<gene>
    <name evidence="1" type="ORF">HV331_26040</name>
</gene>
<dbReference type="InterPro" id="IPR052159">
    <property type="entry name" value="Competence_DNA_uptake"/>
</dbReference>
<dbReference type="Proteomes" id="UP000514462">
    <property type="component" value="Plasmid pRHBSTW-00938_2"/>
</dbReference>
<protein>
    <recommendedName>
        <fullName evidence="3">ComEC family competence protein</fullName>
    </recommendedName>
</protein>
<evidence type="ECO:0000313" key="2">
    <source>
        <dbReference type="Proteomes" id="UP000514462"/>
    </source>
</evidence>
<dbReference type="PANTHER" id="PTHR30619">
    <property type="entry name" value="DNA INTERNALIZATION/COMPETENCE PROTEIN COMEC/REC2"/>
    <property type="match status" value="1"/>
</dbReference>
<dbReference type="EMBL" id="CP055905">
    <property type="protein sequence ID" value="QMR42962.1"/>
    <property type="molecule type" value="Genomic_DNA"/>
</dbReference>
<keyword evidence="1" id="KW-0614">Plasmid</keyword>
<accession>A0AAP9R1Q7</accession>
<sequence>MAADSKYTRFRSYMLEDKGGSYSYFDGNLFTLIEARLNNANRQNLNDEMALCGVSKIHCLHITSWDSDHCKHSELEEILGSFKPRKIEYPGYEPHTDNGEKCLETIFKYQNENLRQRNKKITAISITPSYIKSLDKARALKYSDVVYNPLEIDTKNANNRSTVKIFRTGSFNVLSLGDVESENIASYLRELSTIKNEVDVMIMAHHGADNGFTTSAFLKKVKPLVAVVGSNFANQYDHPKQEIRDILYQEGIKLCTTKTGDVVIYSIKTNTGEFRVDNYIAKGQVINSTKDFIAKKRELLKHSPDTLTAKLKYSKRIY</sequence>
<proteinExistence type="predicted"/>
<dbReference type="Gene3D" id="3.60.15.10">
    <property type="entry name" value="Ribonuclease Z/Hydroxyacylglutathione hydrolase-like"/>
    <property type="match status" value="1"/>
</dbReference>
<evidence type="ECO:0008006" key="3">
    <source>
        <dbReference type="Google" id="ProtNLM"/>
    </source>
</evidence>